<dbReference type="OrthoDB" id="6021410at2"/>
<evidence type="ECO:0000259" key="1">
    <source>
        <dbReference type="Pfam" id="PF13550"/>
    </source>
</evidence>
<feature type="domain" description="Tip attachment protein J" evidence="1">
    <location>
        <begin position="640"/>
        <end position="806"/>
    </location>
</feature>
<dbReference type="Pfam" id="PF13550">
    <property type="entry name" value="Phage-tail_3"/>
    <property type="match status" value="1"/>
</dbReference>
<comment type="caution">
    <text evidence="3">The sequence shown here is derived from an EMBL/GenBank/DDBJ whole genome shotgun (WGS) entry which is preliminary data.</text>
</comment>
<proteinExistence type="predicted"/>
<dbReference type="Pfam" id="PF23666">
    <property type="entry name" value="Rcc01698_C"/>
    <property type="match status" value="1"/>
</dbReference>
<organism evidence="3 4">
    <name type="scientific">Candidatus Macondimonas diazotrophica</name>
    <dbReference type="NCBI Taxonomy" id="2305248"/>
    <lineage>
        <taxon>Bacteria</taxon>
        <taxon>Pseudomonadati</taxon>
        <taxon>Pseudomonadota</taxon>
        <taxon>Gammaproteobacteria</taxon>
        <taxon>Chromatiales</taxon>
        <taxon>Ectothiorhodospiraceae</taxon>
        <taxon>Candidatus Macondimonas</taxon>
    </lineage>
</organism>
<evidence type="ECO:0000259" key="2">
    <source>
        <dbReference type="Pfam" id="PF23666"/>
    </source>
</evidence>
<evidence type="ECO:0000313" key="4">
    <source>
        <dbReference type="Proteomes" id="UP000297890"/>
    </source>
</evidence>
<protein>
    <submittedName>
        <fullName evidence="3">Uncharacterized protein</fullName>
    </submittedName>
</protein>
<dbReference type="AlphaFoldDB" id="A0A4Z0F8H7"/>
<evidence type="ECO:0000313" key="3">
    <source>
        <dbReference type="EMBL" id="TFZ81581.1"/>
    </source>
</evidence>
<keyword evidence="4" id="KW-1185">Reference proteome</keyword>
<dbReference type="InterPro" id="IPR056490">
    <property type="entry name" value="Rcc01698_C"/>
</dbReference>
<sequence length="1177" mass="130705">MDFLSPLAISQGANLILGALTTIEQEGPRLALDHQLKSQYGDVLPRTYGSSRLPGKVLVQSDTREVKTTTKHKTGFLGLGPTVKETTYAYYTSAAIAFAQGQQDAILRIWANRKLIYDVTRNNKEGYVGGDTGASFDEASARLGSPIRYYPGSEDQLPDPKIAQITDEKTGIEGSCPAYRGIAYIVLDEYETTQFGGRLPDIEVEVSRGKEEVIVYDALDHVAAEVSKTAFADNKPIVDPLRRRSFVVESGVLYRIHYRSQELDDRRPIPPLNFVSSDGTVNQSVHAATSFVPHATDGDFILGQISTHSISIINASTGVEVGRISSSGIGAIDNAKYVEVDVEGQTNKGFWFVSGTNSSLALIKGDPDDWTTTEDTITDTYPAGYISRQIVVGPMVDNRRLCVTLSEDDNITEMVMHEWRIDLDGNLGGFKDFNIVEDVEPNPESLVFCESDNCIVYWYEDQGQIFIRRETPPSLNDRTSSDAYIETENSIEVGEETIQLYPVTKRDRGWSRRIDNAIPYGIDNSVIQRGEVQWIDGGVLCICRVYDGKLTYVDLAGIDATLEPTTDAYQFYDDRHGAIITTTDEHGYTTIFTGRVDRTAADLADVVADLLDFAGLDESQYLTTELEGNTVYGFVQSSEATVKDLLETLSTVYNFVGRESDGRLVFSMKSSDPVRTISEDELIDVEDGDKGYQRYILVRTADSELPSRVEITYHDLDRDYQEGHQRAKRAQFPYPTHFSSRSSNFSWPIVLIADDAKQQAEKLLYTAWIEKESKKLSLLPRHMDLDPGDVIQIEMNDGRVFRERITSFDLGRAFQSELETVAVYPETFSSAAVGSTGAGVPSQTIGSAIDSYLFLMDIPILALVDEPAGTSFIPVYMAVGAETDGWKFAEVQRSGDGLTYDPWQVANQDIPWGALTHTLEIPANGTFATDDRTTLTIKFETSDVELVSITQDEFLAGRLNMLLIDDEIVQYRDATQIDSRTWEVSHLRRGMFGTEWAVKTHGAKPRVIALQDFAVDIMPFDYTELDVQFFYRAVSKNQYQEEAVSTDYTIKGNAIRPWAPADIRAEVDGSDIDLSWSRRERLATQDWLTGDGSSLPNSEEDESYNVYFLASAHTGGDVPATYIRKETVTSPEITYTAAMQATDAFTLGSDILHVAVCQISGRIGDGFPGVLDELIEA</sequence>
<dbReference type="Proteomes" id="UP000297890">
    <property type="component" value="Unassembled WGS sequence"/>
</dbReference>
<gene>
    <name evidence="3" type="ORF">E4680_11810</name>
</gene>
<reference evidence="3 4" key="1">
    <citation type="journal article" date="2019" name="ISME J.">
        <title>Candidatus Macondimonas diazotrophica, a novel gammaproteobacterial genus dominating crude-oil-contaminated coastal sediments.</title>
        <authorList>
            <person name="Karthikeyan S."/>
            <person name="Konstantinidis K."/>
        </authorList>
    </citation>
    <scope>NUCLEOTIDE SEQUENCE [LARGE SCALE GENOMIC DNA]</scope>
    <source>
        <strain evidence="3 4">KTK01</strain>
    </source>
</reference>
<dbReference type="InterPro" id="IPR032876">
    <property type="entry name" value="J_dom"/>
</dbReference>
<name>A0A4Z0F8H7_9GAMM</name>
<feature type="domain" description="Rcc01698-like C-terminal" evidence="2">
    <location>
        <begin position="914"/>
        <end position="1007"/>
    </location>
</feature>
<dbReference type="EMBL" id="SRIO01000019">
    <property type="protein sequence ID" value="TFZ81581.1"/>
    <property type="molecule type" value="Genomic_DNA"/>
</dbReference>
<accession>A0A4Z0F8H7</accession>